<dbReference type="InterPro" id="IPR037239">
    <property type="entry name" value="OSBP_sf"/>
</dbReference>
<reference evidence="2" key="1">
    <citation type="journal article" date="2020" name="Cell">
        <title>Large-Scale Comparative Analyses of Tick Genomes Elucidate Their Genetic Diversity and Vector Capacities.</title>
        <authorList>
            <consortium name="Tick Genome and Microbiome Consortium (TIGMIC)"/>
            <person name="Jia N."/>
            <person name="Wang J."/>
            <person name="Shi W."/>
            <person name="Du L."/>
            <person name="Sun Y."/>
            <person name="Zhan W."/>
            <person name="Jiang J.F."/>
            <person name="Wang Q."/>
            <person name="Zhang B."/>
            <person name="Ji P."/>
            <person name="Bell-Sakyi L."/>
            <person name="Cui X.M."/>
            <person name="Yuan T.T."/>
            <person name="Jiang B.G."/>
            <person name="Yang W.F."/>
            <person name="Lam T.T."/>
            <person name="Chang Q.C."/>
            <person name="Ding S.J."/>
            <person name="Wang X.J."/>
            <person name="Zhu J.G."/>
            <person name="Ruan X.D."/>
            <person name="Zhao L."/>
            <person name="Wei J.T."/>
            <person name="Ye R.Z."/>
            <person name="Que T.C."/>
            <person name="Du C.H."/>
            <person name="Zhou Y.H."/>
            <person name="Cheng J.X."/>
            <person name="Dai P.F."/>
            <person name="Guo W.B."/>
            <person name="Han X.H."/>
            <person name="Huang E.J."/>
            <person name="Li L.F."/>
            <person name="Wei W."/>
            <person name="Gao Y.C."/>
            <person name="Liu J.Z."/>
            <person name="Shao H.Z."/>
            <person name="Wang X."/>
            <person name="Wang C.C."/>
            <person name="Yang T.C."/>
            <person name="Huo Q.B."/>
            <person name="Li W."/>
            <person name="Chen H.Y."/>
            <person name="Chen S.E."/>
            <person name="Zhou L.G."/>
            <person name="Ni X.B."/>
            <person name="Tian J.H."/>
            <person name="Sheng Y."/>
            <person name="Liu T."/>
            <person name="Pan Y.S."/>
            <person name="Xia L.Y."/>
            <person name="Li J."/>
            <person name="Zhao F."/>
            <person name="Cao W.C."/>
        </authorList>
    </citation>
    <scope>NUCLEOTIDE SEQUENCE</scope>
    <source>
        <strain evidence="2">Rmic-2018</strain>
    </source>
</reference>
<comment type="caution">
    <text evidence="2">The sequence shown here is derived from an EMBL/GenBank/DDBJ whole genome shotgun (WGS) entry which is preliminary data.</text>
</comment>
<feature type="compositionally biased region" description="Polar residues" evidence="1">
    <location>
        <begin position="63"/>
        <end position="80"/>
    </location>
</feature>
<name>A0A9J6DUN3_RHIMP</name>
<feature type="region of interest" description="Disordered" evidence="1">
    <location>
        <begin position="136"/>
        <end position="155"/>
    </location>
</feature>
<evidence type="ECO:0000256" key="1">
    <source>
        <dbReference type="SAM" id="MobiDB-lite"/>
    </source>
</evidence>
<keyword evidence="3" id="KW-1185">Reference proteome</keyword>
<organism evidence="2 3">
    <name type="scientific">Rhipicephalus microplus</name>
    <name type="common">Cattle tick</name>
    <name type="synonym">Boophilus microplus</name>
    <dbReference type="NCBI Taxonomy" id="6941"/>
    <lineage>
        <taxon>Eukaryota</taxon>
        <taxon>Metazoa</taxon>
        <taxon>Ecdysozoa</taxon>
        <taxon>Arthropoda</taxon>
        <taxon>Chelicerata</taxon>
        <taxon>Arachnida</taxon>
        <taxon>Acari</taxon>
        <taxon>Parasitiformes</taxon>
        <taxon>Ixodida</taxon>
        <taxon>Ixodoidea</taxon>
        <taxon>Ixodidae</taxon>
        <taxon>Rhipicephalinae</taxon>
        <taxon>Rhipicephalus</taxon>
        <taxon>Boophilus</taxon>
    </lineage>
</organism>
<evidence type="ECO:0000313" key="3">
    <source>
        <dbReference type="Proteomes" id="UP000821866"/>
    </source>
</evidence>
<dbReference type="SUPFAM" id="SSF144000">
    <property type="entry name" value="Oxysterol-binding protein-like"/>
    <property type="match status" value="1"/>
</dbReference>
<reference evidence="2" key="2">
    <citation type="submission" date="2021-09" db="EMBL/GenBank/DDBJ databases">
        <authorList>
            <person name="Jia N."/>
            <person name="Wang J."/>
            <person name="Shi W."/>
            <person name="Du L."/>
            <person name="Sun Y."/>
            <person name="Zhan W."/>
            <person name="Jiang J."/>
            <person name="Wang Q."/>
            <person name="Zhang B."/>
            <person name="Ji P."/>
            <person name="Sakyi L.B."/>
            <person name="Cui X."/>
            <person name="Yuan T."/>
            <person name="Jiang B."/>
            <person name="Yang W."/>
            <person name="Lam T.T.-Y."/>
            <person name="Chang Q."/>
            <person name="Ding S."/>
            <person name="Wang X."/>
            <person name="Zhu J."/>
            <person name="Ruan X."/>
            <person name="Zhao L."/>
            <person name="Wei J."/>
            <person name="Que T."/>
            <person name="Du C."/>
            <person name="Cheng J."/>
            <person name="Dai P."/>
            <person name="Han X."/>
            <person name="Huang E."/>
            <person name="Gao Y."/>
            <person name="Liu J."/>
            <person name="Shao H."/>
            <person name="Ye R."/>
            <person name="Li L."/>
            <person name="Wei W."/>
            <person name="Wang X."/>
            <person name="Wang C."/>
            <person name="Huo Q."/>
            <person name="Li W."/>
            <person name="Guo W."/>
            <person name="Chen H."/>
            <person name="Chen S."/>
            <person name="Zhou L."/>
            <person name="Zhou L."/>
            <person name="Ni X."/>
            <person name="Tian J."/>
            <person name="Zhou Y."/>
            <person name="Sheng Y."/>
            <person name="Liu T."/>
            <person name="Pan Y."/>
            <person name="Xia L."/>
            <person name="Li J."/>
            <person name="Zhao F."/>
            <person name="Cao W."/>
        </authorList>
    </citation>
    <scope>NUCLEOTIDE SEQUENCE</scope>
    <source>
        <strain evidence="2">Rmic-2018</strain>
        <tissue evidence="2">Larvae</tissue>
    </source>
</reference>
<accession>A0A9J6DUN3</accession>
<proteinExistence type="predicted"/>
<dbReference type="EMBL" id="JABSTU010000007">
    <property type="protein sequence ID" value="KAH8025538.1"/>
    <property type="molecule type" value="Genomic_DNA"/>
</dbReference>
<dbReference type="Gene3D" id="3.30.70.3490">
    <property type="match status" value="1"/>
</dbReference>
<evidence type="ECO:0000313" key="2">
    <source>
        <dbReference type="EMBL" id="KAH8025538.1"/>
    </source>
</evidence>
<protein>
    <submittedName>
        <fullName evidence="2">Uncharacterized protein</fullName>
    </submittedName>
</protein>
<dbReference type="AlphaFoldDB" id="A0A9J6DUN3"/>
<gene>
    <name evidence="2" type="ORF">HPB51_009478</name>
</gene>
<dbReference type="VEuPathDB" id="VectorBase:LOC119162945"/>
<feature type="region of interest" description="Disordered" evidence="1">
    <location>
        <begin position="63"/>
        <end position="86"/>
    </location>
</feature>
<dbReference type="Proteomes" id="UP000821866">
    <property type="component" value="Unassembled WGS sequence"/>
</dbReference>
<sequence>MLAFKRKKAVPDEEESLADADIETVFSQVVPSAPFTLQDYESIDENVCTCREETVDEMIAEVQDQNQPSSDECDDNTASSAVPPDRSAKEAVELLQCYFEHEACPEFLASLSGMDGAAAEKNRLEEKQREARKYRKKHKDLWEPSHQPAKSTPSVTKDKNYIVLHLGKKRPTVFKCPINTTQETVIRGQLEISAACHCIPRSLYEAALRILGKAQQVGDGSCTQVLKVVMPVRQSFVAQQQPPSPPVAAFAEEKKKKVVAFVVSFPETPNGA</sequence>